<dbReference type="RefSeq" id="WP_114469477.1">
    <property type="nucleotide sequence ID" value="NZ_QPJK01000005.1"/>
</dbReference>
<dbReference type="AlphaFoldDB" id="A0A368XRI8"/>
<comment type="caution">
    <text evidence="2">The sequence shown here is derived from an EMBL/GenBank/DDBJ whole genome shotgun (WGS) entry which is preliminary data.</text>
</comment>
<dbReference type="EMBL" id="QPJK01000005">
    <property type="protein sequence ID" value="RCW70562.1"/>
    <property type="molecule type" value="Genomic_DNA"/>
</dbReference>
<proteinExistence type="predicted"/>
<sequence length="76" mass="7835">MRFPRHVGAVLMPWLQPGTTVHARGWGSRSAQGSALEATAMGLTAESMQELYAGPAGRPGPPVQAGNRHGPGACKG</sequence>
<reference evidence="2 3" key="1">
    <citation type="submission" date="2018-07" db="EMBL/GenBank/DDBJ databases">
        <title>Genomic Encyclopedia of Type Strains, Phase IV (KMG-IV): sequencing the most valuable type-strain genomes for metagenomic binning, comparative biology and taxonomic classification.</title>
        <authorList>
            <person name="Goeker M."/>
        </authorList>
    </citation>
    <scope>NUCLEOTIDE SEQUENCE [LARGE SCALE GENOMIC DNA]</scope>
    <source>
        <strain evidence="2 3">DSM 21634</strain>
    </source>
</reference>
<keyword evidence="3" id="KW-1185">Reference proteome</keyword>
<evidence type="ECO:0000256" key="1">
    <source>
        <dbReference type="SAM" id="MobiDB-lite"/>
    </source>
</evidence>
<feature type="region of interest" description="Disordered" evidence="1">
    <location>
        <begin position="49"/>
        <end position="76"/>
    </location>
</feature>
<organism evidence="2 3">
    <name type="scientific">Pseudorhodoferax soli</name>
    <dbReference type="NCBI Taxonomy" id="545864"/>
    <lineage>
        <taxon>Bacteria</taxon>
        <taxon>Pseudomonadati</taxon>
        <taxon>Pseudomonadota</taxon>
        <taxon>Betaproteobacteria</taxon>
        <taxon>Burkholderiales</taxon>
        <taxon>Comamonadaceae</taxon>
    </lineage>
</organism>
<dbReference type="Proteomes" id="UP000252884">
    <property type="component" value="Unassembled WGS sequence"/>
</dbReference>
<protein>
    <submittedName>
        <fullName evidence="2">Uncharacterized protein</fullName>
    </submittedName>
</protein>
<gene>
    <name evidence="2" type="ORF">DES41_105505</name>
</gene>
<evidence type="ECO:0000313" key="3">
    <source>
        <dbReference type="Proteomes" id="UP000252884"/>
    </source>
</evidence>
<name>A0A368XRI8_9BURK</name>
<accession>A0A368XRI8</accession>
<evidence type="ECO:0000313" key="2">
    <source>
        <dbReference type="EMBL" id="RCW70562.1"/>
    </source>
</evidence>
<dbReference type="OrthoDB" id="481082at2"/>